<name>A0ABY6L618_9ARAC</name>
<keyword evidence="3" id="KW-1185">Reference proteome</keyword>
<dbReference type="Proteomes" id="UP001235939">
    <property type="component" value="Chromosome 14"/>
</dbReference>
<proteinExistence type="predicted"/>
<evidence type="ECO:0000313" key="3">
    <source>
        <dbReference type="Proteomes" id="UP001235939"/>
    </source>
</evidence>
<reference evidence="2 3" key="1">
    <citation type="submission" date="2022-01" db="EMBL/GenBank/DDBJ databases">
        <title>A chromosomal length assembly of Cordylochernes scorpioides.</title>
        <authorList>
            <person name="Zeh D."/>
            <person name="Zeh J."/>
        </authorList>
    </citation>
    <scope>NUCLEOTIDE SEQUENCE [LARGE SCALE GENOMIC DNA]</scope>
    <source>
        <strain evidence="2">IN4F17</strain>
        <tissue evidence="2">Whole Body</tissue>
    </source>
</reference>
<evidence type="ECO:0000256" key="1">
    <source>
        <dbReference type="SAM" id="MobiDB-lite"/>
    </source>
</evidence>
<feature type="compositionally biased region" description="Basic and acidic residues" evidence="1">
    <location>
        <begin position="154"/>
        <end position="167"/>
    </location>
</feature>
<gene>
    <name evidence="2" type="ORF">LAZ67_14001437</name>
</gene>
<protein>
    <submittedName>
        <fullName evidence="2">Uncharacterized protein</fullName>
    </submittedName>
</protein>
<accession>A0ABY6L618</accession>
<feature type="compositionally biased region" description="Basic and acidic residues" evidence="1">
    <location>
        <begin position="176"/>
        <end position="185"/>
    </location>
</feature>
<sequence length="185" mass="21211">MKKAEGLLKIRAQKANKSSESYMQDMDNETKLGHLMKEVAEDVYQILIARDVDNKRKITRKKIERLPNVASVACEEDDLSSLIRRIVQEEVQRAFAQPMHTTDSLEEIIKEKVKKNLAPISRTTTSPMMKQPTPALTYDQPGRTFCNSSASLPKAREWRTPNDRPECFQEEGDPQDVEHQDRLLG</sequence>
<organism evidence="2 3">
    <name type="scientific">Cordylochernes scorpioides</name>
    <dbReference type="NCBI Taxonomy" id="51811"/>
    <lineage>
        <taxon>Eukaryota</taxon>
        <taxon>Metazoa</taxon>
        <taxon>Ecdysozoa</taxon>
        <taxon>Arthropoda</taxon>
        <taxon>Chelicerata</taxon>
        <taxon>Arachnida</taxon>
        <taxon>Pseudoscorpiones</taxon>
        <taxon>Cheliferoidea</taxon>
        <taxon>Chernetidae</taxon>
        <taxon>Cordylochernes</taxon>
    </lineage>
</organism>
<dbReference type="EMBL" id="CP092876">
    <property type="protein sequence ID" value="UYV76608.1"/>
    <property type="molecule type" value="Genomic_DNA"/>
</dbReference>
<feature type="region of interest" description="Disordered" evidence="1">
    <location>
        <begin position="123"/>
        <end position="185"/>
    </location>
</feature>
<evidence type="ECO:0000313" key="2">
    <source>
        <dbReference type="EMBL" id="UYV76608.1"/>
    </source>
</evidence>